<dbReference type="InterPro" id="IPR014001">
    <property type="entry name" value="Helicase_ATP-bd"/>
</dbReference>
<evidence type="ECO:0000313" key="8">
    <source>
        <dbReference type="Proteomes" id="UP000017559"/>
    </source>
</evidence>
<dbReference type="Pfam" id="PF00176">
    <property type="entry name" value="SNF2-rel_dom"/>
    <property type="match status" value="1"/>
</dbReference>
<evidence type="ECO:0000256" key="1">
    <source>
        <dbReference type="ARBA" id="ARBA00022741"/>
    </source>
</evidence>
<dbReference type="Gene3D" id="3.40.50.300">
    <property type="entry name" value="P-loop containing nucleotide triphosphate hydrolases"/>
    <property type="match status" value="1"/>
</dbReference>
<proteinExistence type="predicted"/>
<organism evidence="7 8">
    <name type="scientific">Moniliophthora roreri (strain MCA 2997)</name>
    <name type="common">Cocoa frosty pod rot fungus</name>
    <name type="synonym">Crinipellis roreri</name>
    <dbReference type="NCBI Taxonomy" id="1381753"/>
    <lineage>
        <taxon>Eukaryota</taxon>
        <taxon>Fungi</taxon>
        <taxon>Dikarya</taxon>
        <taxon>Basidiomycota</taxon>
        <taxon>Agaricomycotina</taxon>
        <taxon>Agaricomycetes</taxon>
        <taxon>Agaricomycetidae</taxon>
        <taxon>Agaricales</taxon>
        <taxon>Marasmiineae</taxon>
        <taxon>Marasmiaceae</taxon>
        <taxon>Moniliophthora</taxon>
    </lineage>
</organism>
<dbReference type="InterPro" id="IPR050628">
    <property type="entry name" value="SNF2_RAD54_helicase_TF"/>
</dbReference>
<dbReference type="Gene3D" id="3.40.50.10810">
    <property type="entry name" value="Tandem AAA-ATPase domain"/>
    <property type="match status" value="1"/>
</dbReference>
<dbReference type="InterPro" id="IPR001650">
    <property type="entry name" value="Helicase_C-like"/>
</dbReference>
<reference evidence="7 8" key="1">
    <citation type="journal article" date="2014" name="BMC Genomics">
        <title>Genome and secretome analysis of the hemibiotrophic fungal pathogen, Moniliophthora roreri, which causes frosty pod rot disease of cacao: mechanisms of the biotrophic and necrotrophic phases.</title>
        <authorList>
            <person name="Meinhardt L.W."/>
            <person name="Costa G.G.L."/>
            <person name="Thomazella D.P.T."/>
            <person name="Teixeira P.J.P.L."/>
            <person name="Carazzolle M.F."/>
            <person name="Schuster S.C."/>
            <person name="Carlson J.E."/>
            <person name="Guiltinan M.J."/>
            <person name="Mieczkowski P."/>
            <person name="Farmer A."/>
            <person name="Ramaraj T."/>
            <person name="Crozier J."/>
            <person name="Davis R.E."/>
            <person name="Shao J."/>
            <person name="Melnick R.L."/>
            <person name="Pereira G.A.G."/>
            <person name="Bailey B.A."/>
        </authorList>
    </citation>
    <scope>NUCLEOTIDE SEQUENCE [LARGE SCALE GENOMIC DNA]</scope>
    <source>
        <strain evidence="7 8">MCA 2997</strain>
    </source>
</reference>
<dbReference type="SMART" id="SM00487">
    <property type="entry name" value="DEXDc"/>
    <property type="match status" value="1"/>
</dbReference>
<dbReference type="PROSITE" id="PS51192">
    <property type="entry name" value="HELICASE_ATP_BIND_1"/>
    <property type="match status" value="1"/>
</dbReference>
<name>V2XBN8_MONRO</name>
<dbReference type="InterPro" id="IPR000330">
    <property type="entry name" value="SNF2_N"/>
</dbReference>
<comment type="caution">
    <text evidence="7">The sequence shown here is derived from an EMBL/GenBank/DDBJ whole genome shotgun (WGS) entry which is preliminary data.</text>
</comment>
<dbReference type="PROSITE" id="PS51194">
    <property type="entry name" value="HELICASE_CTER"/>
    <property type="match status" value="1"/>
</dbReference>
<dbReference type="GO" id="GO:0016787">
    <property type="term" value="F:hydrolase activity"/>
    <property type="evidence" value="ECO:0007669"/>
    <property type="project" value="UniProtKB-KW"/>
</dbReference>
<evidence type="ECO:0000256" key="3">
    <source>
        <dbReference type="ARBA" id="ARBA00022840"/>
    </source>
</evidence>
<feature type="domain" description="Helicase C-terminal" evidence="6">
    <location>
        <begin position="898"/>
        <end position="1051"/>
    </location>
</feature>
<dbReference type="OrthoDB" id="2801544at2759"/>
<dbReference type="PANTHER" id="PTHR45626">
    <property type="entry name" value="TRANSCRIPTION TERMINATION FACTOR 2-RELATED"/>
    <property type="match status" value="1"/>
</dbReference>
<keyword evidence="7" id="KW-0347">Helicase</keyword>
<dbReference type="InterPro" id="IPR049730">
    <property type="entry name" value="SNF2/RAD54-like_C"/>
</dbReference>
<keyword evidence="8" id="KW-1185">Reference proteome</keyword>
<dbReference type="SMART" id="SM00490">
    <property type="entry name" value="HELICc"/>
    <property type="match status" value="1"/>
</dbReference>
<feature type="region of interest" description="Disordered" evidence="4">
    <location>
        <begin position="1095"/>
        <end position="1130"/>
    </location>
</feature>
<feature type="domain" description="Helicase ATP-binding" evidence="5">
    <location>
        <begin position="354"/>
        <end position="509"/>
    </location>
</feature>
<gene>
    <name evidence="7" type="ORF">Moror_7725</name>
</gene>
<feature type="compositionally biased region" description="Basic residues" evidence="4">
    <location>
        <begin position="1121"/>
        <end position="1130"/>
    </location>
</feature>
<evidence type="ECO:0000256" key="4">
    <source>
        <dbReference type="SAM" id="MobiDB-lite"/>
    </source>
</evidence>
<dbReference type="KEGG" id="mrr:Moror_7725"/>
<evidence type="ECO:0000313" key="7">
    <source>
        <dbReference type="EMBL" id="ESK90211.1"/>
    </source>
</evidence>
<accession>V2XBN8</accession>
<keyword evidence="1" id="KW-0547">Nucleotide-binding</keyword>
<dbReference type="HOGENOM" id="CLU_003233_0_1_1"/>
<dbReference type="Pfam" id="PF00271">
    <property type="entry name" value="Helicase_C"/>
    <property type="match status" value="1"/>
</dbReference>
<dbReference type="GO" id="GO:0004386">
    <property type="term" value="F:helicase activity"/>
    <property type="evidence" value="ECO:0007669"/>
    <property type="project" value="UniProtKB-KW"/>
</dbReference>
<dbReference type="SUPFAM" id="SSF52540">
    <property type="entry name" value="P-loop containing nucleoside triphosphate hydrolases"/>
    <property type="match status" value="2"/>
</dbReference>
<keyword evidence="2" id="KW-0378">Hydrolase</keyword>
<protein>
    <submittedName>
        <fullName evidence="7">Snf2 family helicase</fullName>
    </submittedName>
</protein>
<dbReference type="Proteomes" id="UP000017559">
    <property type="component" value="Unassembled WGS sequence"/>
</dbReference>
<sequence length="1130" mass="127927">MAERFLSATFQLRTTGKFVLRVYLIPYDLPGQKGSLSRKQRSKEKLGRARMYMSNILPRIVQDVCKWAIDGTEVETSRRYLLDSTPDTRTLSEIYEDLPSPQPQRHDIRNPFTTRLLDFDDHLGGLGLSSTLHHYQRRSVAAMIQMEHEERIVSDPLYISLTDMNGKKFYYQPGTTEVLSSVSNIASRGGVLCEELGTGKTVMVLALVLSNLHSLSSPESPAGEKPTILTPLSLRFQPGHDYPDIGRTRPGTNKQSTLCSFPSLRELLVDRLSRRPNDTIPDITTPKGQRIDEKRQHHQDMVEQLPTKYFDWVSANTPFYIRDRADLTDARITDRASSLAAKCGSRAMYLTSATLIVVPANLLTQWDREIQKHCEEPPRVLIVRNKQKLPSARELATVYDIILMTYPRFADEEQHSNLKACKYKPCKCPEFPGSRVPNCKCASPKISPLLQIHWKRLVIDEGHVSASLTTRLTPFAKLLSVECRWIVTGTPTTNLLGLSFGNRSSEDGLLDIDMTEASQNTADLGTADVATETSLDTWDHAPARVWTEADGNDIQKLLNMLIHFVGLKYLADVPMVKATIKDALLDHAGPRPGAIEMFTQLMSMTMVRHRIEDVEREAVLPKLDHQPVLLDLDPYAAKSYNALQAAIAINAIDSERTDEDYMFHPKNNEFLQLTVKNMSQLLFWSVDQELYNIDELHKNSHKTIERLKNRPNLQESDLKLAEEAYFHVQAAHEDALWKRMQTIEDVPYRVQGVNAPVFESWSRLSGFDRNRPTFMHPDSLVSLRNIAFKHPFKPQVLLVELGQTYQTQAVHLAKNNNDRKIVDTTKTEEATAIIKEMKAELSASLNRLELDDTEMNDTSHSLASRNAEVNATRESRLANPSLFPIRISSSASSKLNYIIDDVLRHSADEKYLIFSESELTLAHVAEGLQLAGVKFLRFTTQVPQQVREQCVLTFETSDLYRVFLMELKHGARGLNLITASRVIFCEPVWQADVESQAIKRAHRIGQTRPVHVKTLAIRGTAEDKMLEWKRTHKQSRGSKVPKLPLEQVEIRHFIANPRFLPTNTSETTPLDIPLLTHARPADQIPGVKKPVIHFAPPTTDSVPGSGKKRLHFEDPPESGTPKKKRIMFAV</sequence>
<dbReference type="PANTHER" id="PTHR45626:SF51">
    <property type="entry name" value="SNF2-RELATED DOMAIN-CONTAINING PROTEIN"/>
    <property type="match status" value="1"/>
</dbReference>
<evidence type="ECO:0000259" key="5">
    <source>
        <dbReference type="PROSITE" id="PS51192"/>
    </source>
</evidence>
<keyword evidence="3" id="KW-0067">ATP-binding</keyword>
<dbReference type="InterPro" id="IPR027417">
    <property type="entry name" value="P-loop_NTPase"/>
</dbReference>
<dbReference type="GO" id="GO:0005634">
    <property type="term" value="C:nucleus"/>
    <property type="evidence" value="ECO:0007669"/>
    <property type="project" value="TreeGrafter"/>
</dbReference>
<dbReference type="InterPro" id="IPR038718">
    <property type="entry name" value="SNF2-like_sf"/>
</dbReference>
<dbReference type="GO" id="GO:0006281">
    <property type="term" value="P:DNA repair"/>
    <property type="evidence" value="ECO:0007669"/>
    <property type="project" value="TreeGrafter"/>
</dbReference>
<dbReference type="GO" id="GO:0008094">
    <property type="term" value="F:ATP-dependent activity, acting on DNA"/>
    <property type="evidence" value="ECO:0007669"/>
    <property type="project" value="TreeGrafter"/>
</dbReference>
<dbReference type="EMBL" id="AWSO01000464">
    <property type="protein sequence ID" value="ESK90211.1"/>
    <property type="molecule type" value="Genomic_DNA"/>
</dbReference>
<dbReference type="STRING" id="1381753.V2XBN8"/>
<dbReference type="CDD" id="cd18793">
    <property type="entry name" value="SF2_C_SNF"/>
    <property type="match status" value="1"/>
</dbReference>
<evidence type="ECO:0000259" key="6">
    <source>
        <dbReference type="PROSITE" id="PS51194"/>
    </source>
</evidence>
<evidence type="ECO:0000256" key="2">
    <source>
        <dbReference type="ARBA" id="ARBA00022801"/>
    </source>
</evidence>
<dbReference type="GO" id="GO:0005524">
    <property type="term" value="F:ATP binding"/>
    <property type="evidence" value="ECO:0007669"/>
    <property type="project" value="UniProtKB-KW"/>
</dbReference>
<dbReference type="AlphaFoldDB" id="V2XBN8"/>